<dbReference type="AlphaFoldDB" id="A0A437MMF1"/>
<reference evidence="1 2" key="1">
    <citation type="submission" date="2019-01" db="EMBL/GenBank/DDBJ databases">
        <authorList>
            <person name="Chen W.-M."/>
        </authorList>
    </citation>
    <scope>NUCLEOTIDE SEQUENCE [LARGE SCALE GENOMIC DNA]</scope>
    <source>
        <strain evidence="1 2">CCP-6</strain>
    </source>
</reference>
<dbReference type="Gene3D" id="3.40.1730.10">
    <property type="entry name" value="pa0076 domain"/>
    <property type="match status" value="1"/>
</dbReference>
<dbReference type="NCBIfam" id="TIGR03373">
    <property type="entry name" value="VI_minor_4"/>
    <property type="match status" value="1"/>
</dbReference>
<dbReference type="Proteomes" id="UP000282957">
    <property type="component" value="Unassembled WGS sequence"/>
</dbReference>
<evidence type="ECO:0000313" key="2">
    <source>
        <dbReference type="Proteomes" id="UP000282957"/>
    </source>
</evidence>
<dbReference type="InterPro" id="IPR038225">
    <property type="entry name" value="TagF_sf"/>
</dbReference>
<dbReference type="InterPro" id="IPR017748">
    <property type="entry name" value="TagF"/>
</dbReference>
<accession>A0A437MMF1</accession>
<dbReference type="RefSeq" id="WP_127785284.1">
    <property type="nucleotide sequence ID" value="NZ_SACL01000001.1"/>
</dbReference>
<dbReference type="EMBL" id="SACL01000001">
    <property type="protein sequence ID" value="RVT98813.1"/>
    <property type="molecule type" value="Genomic_DNA"/>
</dbReference>
<proteinExistence type="predicted"/>
<organism evidence="1 2">
    <name type="scientific">Rhodovarius crocodyli</name>
    <dbReference type="NCBI Taxonomy" id="1979269"/>
    <lineage>
        <taxon>Bacteria</taxon>
        <taxon>Pseudomonadati</taxon>
        <taxon>Pseudomonadota</taxon>
        <taxon>Alphaproteobacteria</taxon>
        <taxon>Acetobacterales</taxon>
        <taxon>Roseomonadaceae</taxon>
        <taxon>Rhodovarius</taxon>
    </lineage>
</organism>
<dbReference type="OrthoDB" id="9801841at2"/>
<protein>
    <submittedName>
        <fullName evidence="1">Type VI secretion system-associated protein TagF</fullName>
    </submittedName>
</protein>
<evidence type="ECO:0000313" key="1">
    <source>
        <dbReference type="EMBL" id="RVT98813.1"/>
    </source>
</evidence>
<name>A0A437MMF1_9PROT</name>
<gene>
    <name evidence="1" type="primary">tagF</name>
    <name evidence="1" type="ORF">EOD42_01500</name>
</gene>
<dbReference type="Pfam" id="PF09867">
    <property type="entry name" value="TagF_N"/>
    <property type="match status" value="1"/>
</dbReference>
<sequence>MSGAVGLFGKLPAHGDFVRRNLPRDFIAGWDAWLSEGILALDGALVPDSWRFRLSPGECGAAAVAGVVIPSEDMVGRRFPITFAVALEPDGAGPAEGWFDALEAVPLHGSADEVLALLPAIIPGDACPLGLWRPGQGPHAFAGGYAALAPTDETAAES</sequence>
<keyword evidence="2" id="KW-1185">Reference proteome</keyword>
<comment type="caution">
    <text evidence="1">The sequence shown here is derived from an EMBL/GenBank/DDBJ whole genome shotgun (WGS) entry which is preliminary data.</text>
</comment>